<protein>
    <submittedName>
        <fullName evidence="3">Formylglycine-generating enzyme family protein</fullName>
    </submittedName>
</protein>
<evidence type="ECO:0000313" key="3">
    <source>
        <dbReference type="EMBL" id="MFD2246456.1"/>
    </source>
</evidence>
<comment type="caution">
    <text evidence="3">The sequence shown here is derived from an EMBL/GenBank/DDBJ whole genome shotgun (WGS) entry which is preliminary data.</text>
</comment>
<dbReference type="EMBL" id="JBHUIM010000001">
    <property type="protein sequence ID" value="MFD2246456.1"/>
    <property type="molecule type" value="Genomic_DNA"/>
</dbReference>
<dbReference type="InterPro" id="IPR042095">
    <property type="entry name" value="SUMF_sf"/>
</dbReference>
<dbReference type="Gene3D" id="3.90.1580.10">
    <property type="entry name" value="paralog of FGE (formylglycine-generating enzyme)"/>
    <property type="match status" value="1"/>
</dbReference>
<feature type="domain" description="Sulfatase-modifying factor enzyme-like" evidence="2">
    <location>
        <begin position="28"/>
        <end position="329"/>
    </location>
</feature>
<dbReference type="PANTHER" id="PTHR23150:SF19">
    <property type="entry name" value="FORMYLGLYCINE-GENERATING ENZYME"/>
    <property type="match status" value="1"/>
</dbReference>
<evidence type="ECO:0000256" key="1">
    <source>
        <dbReference type="SAM" id="MobiDB-lite"/>
    </source>
</evidence>
<feature type="region of interest" description="Disordered" evidence="1">
    <location>
        <begin position="1"/>
        <end position="20"/>
    </location>
</feature>
<dbReference type="InterPro" id="IPR005532">
    <property type="entry name" value="SUMF_dom"/>
</dbReference>
<dbReference type="PANTHER" id="PTHR23150">
    <property type="entry name" value="SULFATASE MODIFYING FACTOR 1, 2"/>
    <property type="match status" value="1"/>
</dbReference>
<gene>
    <name evidence="3" type="ORF">ACFSKP_09340</name>
</gene>
<dbReference type="Pfam" id="PF03781">
    <property type="entry name" value="FGE-sulfatase"/>
    <property type="match status" value="1"/>
</dbReference>
<proteinExistence type="predicted"/>
<evidence type="ECO:0000313" key="4">
    <source>
        <dbReference type="Proteomes" id="UP001597374"/>
    </source>
</evidence>
<reference evidence="4" key="1">
    <citation type="journal article" date="2019" name="Int. J. Syst. Evol. Microbiol.">
        <title>The Global Catalogue of Microorganisms (GCM) 10K type strain sequencing project: providing services to taxonomists for standard genome sequencing and annotation.</title>
        <authorList>
            <consortium name="The Broad Institute Genomics Platform"/>
            <consortium name="The Broad Institute Genome Sequencing Center for Infectious Disease"/>
            <person name="Wu L."/>
            <person name="Ma J."/>
        </authorList>
    </citation>
    <scope>NUCLEOTIDE SEQUENCE [LARGE SCALE GENOMIC DNA]</scope>
    <source>
        <strain evidence="4">CGMCC 4.1782</strain>
    </source>
</reference>
<sequence length="336" mass="38361">MMKTPVTSSVLRDSEKETQSISATDPVGMIWIPGGTFRMGSEKHYPAEAPVHTVKVDGFWMDCNPVTNSEFQRFVNETDYVTYAERPLNPENYPGALPEMLVPGSLVFQKAKQRVDLRNIANWWNYVPYANWRQPHGPGSSIAGKENYPVTQVAWEDVEAYAKWAGKEIPTEAEWEFAARGGLEEKEFAWGDEEMPEGKLMANYWQGEFPWQNLLQDGYEGLSPVGAFQANGCGLFDMTGNVWEWTADWYYDRHPEDAKKACCIPQNPRGGFKEASYDHRQPTIRIPRKVLKGGSYLCAINYCYRYRPAARIPQMIDTSSCHLGFRCIKRNRNQAV</sequence>
<evidence type="ECO:0000259" key="2">
    <source>
        <dbReference type="Pfam" id="PF03781"/>
    </source>
</evidence>
<dbReference type="InterPro" id="IPR051043">
    <property type="entry name" value="Sulfatase_Mod_Factor_Kinase"/>
</dbReference>
<dbReference type="Proteomes" id="UP001597374">
    <property type="component" value="Unassembled WGS sequence"/>
</dbReference>
<dbReference type="InterPro" id="IPR016187">
    <property type="entry name" value="CTDL_fold"/>
</dbReference>
<organism evidence="3 4">
    <name type="scientific">Pontibacter ruber</name>
    <dbReference type="NCBI Taxonomy" id="1343895"/>
    <lineage>
        <taxon>Bacteria</taxon>
        <taxon>Pseudomonadati</taxon>
        <taxon>Bacteroidota</taxon>
        <taxon>Cytophagia</taxon>
        <taxon>Cytophagales</taxon>
        <taxon>Hymenobacteraceae</taxon>
        <taxon>Pontibacter</taxon>
    </lineage>
</organism>
<accession>A0ABW5CVI8</accession>
<dbReference type="SUPFAM" id="SSF56436">
    <property type="entry name" value="C-type lectin-like"/>
    <property type="match status" value="1"/>
</dbReference>
<keyword evidence="4" id="KW-1185">Reference proteome</keyword>
<name>A0ABW5CVI8_9BACT</name>
<feature type="compositionally biased region" description="Polar residues" evidence="1">
    <location>
        <begin position="1"/>
        <end position="11"/>
    </location>
</feature>
<dbReference type="RefSeq" id="WP_250428230.1">
    <property type="nucleotide sequence ID" value="NZ_JALPRR010000001.1"/>
</dbReference>